<keyword evidence="5" id="KW-0472">Membrane</keyword>
<feature type="transmembrane region" description="Helical" evidence="5">
    <location>
        <begin position="213"/>
        <end position="239"/>
    </location>
</feature>
<feature type="domain" description="HD-ZIP protein N-terminal" evidence="6">
    <location>
        <begin position="2"/>
        <end position="98"/>
    </location>
</feature>
<dbReference type="AlphaFoldDB" id="A0A0D2T7Y4"/>
<keyword evidence="5" id="KW-1133">Transmembrane helix</keyword>
<evidence type="ECO:0000256" key="4">
    <source>
        <dbReference type="SAM" id="MobiDB-lite"/>
    </source>
</evidence>
<evidence type="ECO:0000256" key="3">
    <source>
        <dbReference type="ARBA" id="ARBA00023163"/>
    </source>
</evidence>
<keyword evidence="5" id="KW-0812">Transmembrane</keyword>
<evidence type="ECO:0000313" key="7">
    <source>
        <dbReference type="EMBL" id="KJB39750.1"/>
    </source>
</evidence>
<sequence>MMVGKDQDLGLSLSLSSSQNHHLLQLNLSPSLVPSSANQCYSPSDPNTESLRAETRSFLKGIDVNRLPSTVDCEEEAGVSSPNSTISSSLSGKRSEREGNNNGDELEIERASSHGISDEEDGDTSRKKLRLSKDQSAILEECFKEHNTLNPVSNLNIRAKPSEKLLFGCREFFLNNGYNLFCRSKSWLWLNNWGYDQDKLKFGSKTEGLGKRFYSFVLLVSQLFTKHGTVVINFLFFLIAGLSLSKQRLTVSF</sequence>
<evidence type="ECO:0000256" key="5">
    <source>
        <dbReference type="SAM" id="Phobius"/>
    </source>
</evidence>
<evidence type="ECO:0000313" key="8">
    <source>
        <dbReference type="Proteomes" id="UP000032304"/>
    </source>
</evidence>
<dbReference type="PANTHER" id="PTHR45714:SF88">
    <property type="entry name" value="HOMEOBOX-LEUCINE ZIPPER PROTEIN HAT4"/>
    <property type="match status" value="1"/>
</dbReference>
<evidence type="ECO:0000256" key="1">
    <source>
        <dbReference type="ARBA" id="ARBA00004123"/>
    </source>
</evidence>
<dbReference type="EMBL" id="CM001746">
    <property type="protein sequence ID" value="KJB39750.1"/>
    <property type="molecule type" value="Genomic_DNA"/>
</dbReference>
<dbReference type="GO" id="GO:0005634">
    <property type="term" value="C:nucleus"/>
    <property type="evidence" value="ECO:0007669"/>
    <property type="project" value="UniProtKB-SubCell"/>
</dbReference>
<proteinExistence type="predicted"/>
<evidence type="ECO:0000259" key="6">
    <source>
        <dbReference type="Pfam" id="PF04618"/>
    </source>
</evidence>
<comment type="subcellular location">
    <subcellularLocation>
        <location evidence="1">Nucleus</location>
    </subcellularLocation>
</comment>
<gene>
    <name evidence="7" type="ORF">B456_007G029200</name>
</gene>
<protein>
    <recommendedName>
        <fullName evidence="6">HD-ZIP protein N-terminal domain-containing protein</fullName>
    </recommendedName>
</protein>
<reference evidence="7 8" key="1">
    <citation type="journal article" date="2012" name="Nature">
        <title>Repeated polyploidization of Gossypium genomes and the evolution of spinnable cotton fibres.</title>
        <authorList>
            <person name="Paterson A.H."/>
            <person name="Wendel J.F."/>
            <person name="Gundlach H."/>
            <person name="Guo H."/>
            <person name="Jenkins J."/>
            <person name="Jin D."/>
            <person name="Llewellyn D."/>
            <person name="Showmaker K.C."/>
            <person name="Shu S."/>
            <person name="Udall J."/>
            <person name="Yoo M.J."/>
            <person name="Byers R."/>
            <person name="Chen W."/>
            <person name="Doron-Faigenboim A."/>
            <person name="Duke M.V."/>
            <person name="Gong L."/>
            <person name="Grimwood J."/>
            <person name="Grover C."/>
            <person name="Grupp K."/>
            <person name="Hu G."/>
            <person name="Lee T.H."/>
            <person name="Li J."/>
            <person name="Lin L."/>
            <person name="Liu T."/>
            <person name="Marler B.S."/>
            <person name="Page J.T."/>
            <person name="Roberts A.W."/>
            <person name="Romanel E."/>
            <person name="Sanders W.S."/>
            <person name="Szadkowski E."/>
            <person name="Tan X."/>
            <person name="Tang H."/>
            <person name="Xu C."/>
            <person name="Wang J."/>
            <person name="Wang Z."/>
            <person name="Zhang D."/>
            <person name="Zhang L."/>
            <person name="Ashrafi H."/>
            <person name="Bedon F."/>
            <person name="Bowers J.E."/>
            <person name="Brubaker C.L."/>
            <person name="Chee P.W."/>
            <person name="Das S."/>
            <person name="Gingle A.R."/>
            <person name="Haigler C.H."/>
            <person name="Harker D."/>
            <person name="Hoffmann L.V."/>
            <person name="Hovav R."/>
            <person name="Jones D.C."/>
            <person name="Lemke C."/>
            <person name="Mansoor S."/>
            <person name="ur Rahman M."/>
            <person name="Rainville L.N."/>
            <person name="Rambani A."/>
            <person name="Reddy U.K."/>
            <person name="Rong J.K."/>
            <person name="Saranga Y."/>
            <person name="Scheffler B.E."/>
            <person name="Scheffler J.A."/>
            <person name="Stelly D.M."/>
            <person name="Triplett B.A."/>
            <person name="Van Deynze A."/>
            <person name="Vaslin M.F."/>
            <person name="Waghmare V.N."/>
            <person name="Walford S.A."/>
            <person name="Wright R.J."/>
            <person name="Zaki E.A."/>
            <person name="Zhang T."/>
            <person name="Dennis E.S."/>
            <person name="Mayer K.F."/>
            <person name="Peterson D.G."/>
            <person name="Rokhsar D.S."/>
            <person name="Wang X."/>
            <person name="Schmutz J."/>
        </authorList>
    </citation>
    <scope>NUCLEOTIDE SEQUENCE [LARGE SCALE GENOMIC DNA]</scope>
</reference>
<dbReference type="InterPro" id="IPR006712">
    <property type="entry name" value="HD-ZIP_N"/>
</dbReference>
<name>A0A0D2T7Y4_GOSRA</name>
<dbReference type="Proteomes" id="UP000032304">
    <property type="component" value="Chromosome 7"/>
</dbReference>
<feature type="compositionally biased region" description="Low complexity" evidence="4">
    <location>
        <begin position="80"/>
        <end position="91"/>
    </location>
</feature>
<feature type="region of interest" description="Disordered" evidence="4">
    <location>
        <begin position="73"/>
        <end position="127"/>
    </location>
</feature>
<dbReference type="Gramene" id="KJB39750">
    <property type="protein sequence ID" value="KJB39750"/>
    <property type="gene ID" value="B456_007G029200"/>
</dbReference>
<dbReference type="InterPro" id="IPR050762">
    <property type="entry name" value="HD-ZIP_Homeobox_LZ_Class_II"/>
</dbReference>
<accession>A0A0D2T7Y4</accession>
<keyword evidence="3" id="KW-0804">Transcription</keyword>
<organism evidence="7 8">
    <name type="scientific">Gossypium raimondii</name>
    <name type="common">Peruvian cotton</name>
    <name type="synonym">Gossypium klotzschianum subsp. raimondii</name>
    <dbReference type="NCBI Taxonomy" id="29730"/>
    <lineage>
        <taxon>Eukaryota</taxon>
        <taxon>Viridiplantae</taxon>
        <taxon>Streptophyta</taxon>
        <taxon>Embryophyta</taxon>
        <taxon>Tracheophyta</taxon>
        <taxon>Spermatophyta</taxon>
        <taxon>Magnoliopsida</taxon>
        <taxon>eudicotyledons</taxon>
        <taxon>Gunneridae</taxon>
        <taxon>Pentapetalae</taxon>
        <taxon>rosids</taxon>
        <taxon>malvids</taxon>
        <taxon>Malvales</taxon>
        <taxon>Malvaceae</taxon>
        <taxon>Malvoideae</taxon>
        <taxon>Gossypium</taxon>
    </lineage>
</organism>
<evidence type="ECO:0000256" key="2">
    <source>
        <dbReference type="ARBA" id="ARBA00023015"/>
    </source>
</evidence>
<dbReference type="PANTHER" id="PTHR45714">
    <property type="entry name" value="HOMEOBOX-LEUCINE ZIPPER PROTEIN HAT14"/>
    <property type="match status" value="1"/>
</dbReference>
<keyword evidence="2" id="KW-0805">Transcription regulation</keyword>
<keyword evidence="8" id="KW-1185">Reference proteome</keyword>
<dbReference type="Pfam" id="PF04618">
    <property type="entry name" value="HD-ZIP_N"/>
    <property type="match status" value="1"/>
</dbReference>